<dbReference type="RefSeq" id="WP_139241681.1">
    <property type="nucleotide sequence ID" value="NZ_FRCP01000005.1"/>
</dbReference>
<dbReference type="Proteomes" id="UP000184038">
    <property type="component" value="Unassembled WGS sequence"/>
</dbReference>
<organism evidence="1 2">
    <name type="scientific">Anaerosporobacter mobilis DSM 15930</name>
    <dbReference type="NCBI Taxonomy" id="1120996"/>
    <lineage>
        <taxon>Bacteria</taxon>
        <taxon>Bacillati</taxon>
        <taxon>Bacillota</taxon>
        <taxon>Clostridia</taxon>
        <taxon>Lachnospirales</taxon>
        <taxon>Lachnospiraceae</taxon>
        <taxon>Anaerosporobacter</taxon>
    </lineage>
</organism>
<protein>
    <submittedName>
        <fullName evidence="1">Cellulose biosynthesis protein BcsQ</fullName>
    </submittedName>
</protein>
<name>A0A1M7F4S9_9FIRM</name>
<reference evidence="1 2" key="1">
    <citation type="submission" date="2016-11" db="EMBL/GenBank/DDBJ databases">
        <authorList>
            <person name="Jaros S."/>
            <person name="Januszkiewicz K."/>
            <person name="Wedrychowicz H."/>
        </authorList>
    </citation>
    <scope>NUCLEOTIDE SEQUENCE [LARGE SCALE GENOMIC DNA]</scope>
    <source>
        <strain evidence="1 2">DSM 15930</strain>
    </source>
</reference>
<gene>
    <name evidence="1" type="ORF">SAMN02746066_00405</name>
</gene>
<sequence length="302" mass="34485">MLIAFYSNVRGNAGTTSNLCCLATYLAIRKKQKILLWENHTNWNMIGDNVTPRTKLSFLSKRVESYHISGSKELFCRLQQKENLDLSWEVKELAEELYPGTLYYLPNRQMESSLFEKDIARILPKLVKLCKESDDLVFMDLQDITKESTHFILEHADLVILNLMQHVNSSDGIVTCKDISISKIRYLIGNYQPNSKFNVKNISRRYKIPNEDIATIPYNTLCMEAMTEGGLLDFMSANVECTRGDSNYSFLHAVGHAAEMLTEAIEEARQDRNEQVSALAMKTEAVIPIQSISKGRCEDCYI</sequence>
<evidence type="ECO:0000313" key="2">
    <source>
        <dbReference type="Proteomes" id="UP000184038"/>
    </source>
</evidence>
<keyword evidence="2" id="KW-1185">Reference proteome</keyword>
<dbReference type="InterPro" id="IPR027417">
    <property type="entry name" value="P-loop_NTPase"/>
</dbReference>
<dbReference type="AlphaFoldDB" id="A0A1M7F4S9"/>
<evidence type="ECO:0000313" key="1">
    <source>
        <dbReference type="EMBL" id="SHL99013.1"/>
    </source>
</evidence>
<dbReference type="Gene3D" id="3.40.50.300">
    <property type="entry name" value="P-loop containing nucleotide triphosphate hydrolases"/>
    <property type="match status" value="1"/>
</dbReference>
<dbReference type="STRING" id="1120996.SAMN02746066_00405"/>
<accession>A0A1M7F4S9</accession>
<dbReference type="EMBL" id="FRCP01000005">
    <property type="protein sequence ID" value="SHL99013.1"/>
    <property type="molecule type" value="Genomic_DNA"/>
</dbReference>
<dbReference type="OrthoDB" id="2842408at2"/>
<proteinExistence type="predicted"/>